<dbReference type="PANTHER" id="PTHR43649:SF31">
    <property type="entry name" value="SN-GLYCEROL-3-PHOSPHATE-BINDING PERIPLASMIC PROTEIN UGPB"/>
    <property type="match status" value="1"/>
</dbReference>
<evidence type="ECO:0000256" key="4">
    <source>
        <dbReference type="ARBA" id="ARBA00022729"/>
    </source>
</evidence>
<keyword evidence="3" id="KW-0813">Transport</keyword>
<proteinExistence type="inferred from homology"/>
<comment type="caution">
    <text evidence="7">The sequence shown here is derived from an EMBL/GenBank/DDBJ whole genome shotgun (WGS) entry which is preliminary data.</text>
</comment>
<dbReference type="Gene3D" id="3.40.190.10">
    <property type="entry name" value="Periplasmic binding protein-like II"/>
    <property type="match status" value="2"/>
</dbReference>
<dbReference type="SUPFAM" id="SSF53850">
    <property type="entry name" value="Periplasmic binding protein-like II"/>
    <property type="match status" value="1"/>
</dbReference>
<sequence>MKKKLTLLAALVLSIGMFSACGNNADKKEEAPKEEAKVEEKAEESKEPAKEGQTEVVFWHAMGGGQGEALEGLVADFEKENPDVKITLQHQGGYGDLNQILVATMQSPKDLPTITQAYPDWMLQFSEAGMVADLTDRVKGEDGIADYEDIFPGVRDEIEQDGKIIGIPFNKSTEVLWYNQDLFDELGLKNPTSFEELKEVAKKIKAEKDIPAFGWDSLSNFYVTYLKNKGIEFGPDLDVTCPESIEAIKYYLDGIKEGYFRIAGTDQYLSGPFANEQLAGYLGSNAGEVYVKEGVEGKFKYAAQAYPADKAVQQGTNIYMFEGASDEAKDAAFRFLKYVSSKEAQIKFGLATGYMPARKSAVEDESYKNADSEIPKILGTASEKLFSRPLVPGSQQAYNDIASKLEEILSNPDSDVEAEMKAFAPQFEADFAQ</sequence>
<dbReference type="InterPro" id="IPR006059">
    <property type="entry name" value="SBP"/>
</dbReference>
<evidence type="ECO:0000256" key="5">
    <source>
        <dbReference type="SAM" id="MobiDB-lite"/>
    </source>
</evidence>
<dbReference type="PROSITE" id="PS51257">
    <property type="entry name" value="PROKAR_LIPOPROTEIN"/>
    <property type="match status" value="1"/>
</dbReference>
<evidence type="ECO:0000256" key="2">
    <source>
        <dbReference type="ARBA" id="ARBA00008520"/>
    </source>
</evidence>
<evidence type="ECO:0000256" key="1">
    <source>
        <dbReference type="ARBA" id="ARBA00004196"/>
    </source>
</evidence>
<reference evidence="7 8" key="1">
    <citation type="submission" date="2021-08" db="EMBL/GenBank/DDBJ databases">
        <title>FDA dAtabase for Regulatory Grade micrObial Sequences (FDA-ARGOS): Supporting development and validation of Infectious Disease Dx tests.</title>
        <authorList>
            <person name="Sproer C."/>
            <person name="Gronow S."/>
            <person name="Severitt S."/>
            <person name="Schroder I."/>
            <person name="Tallon L."/>
            <person name="Sadzewicz L."/>
            <person name="Zhao X."/>
            <person name="Boylan J."/>
            <person name="Ott S."/>
            <person name="Bowen H."/>
            <person name="Vavikolanu K."/>
            <person name="Hazen T."/>
            <person name="Aluvathingal J."/>
            <person name="Nadendla S."/>
            <person name="Lowell S."/>
            <person name="Myers T."/>
            <person name="Yan Y."/>
            <person name="Sichtig H."/>
        </authorList>
    </citation>
    <scope>NUCLEOTIDE SEQUENCE [LARGE SCALE GENOMIC DNA]</scope>
    <source>
        <strain evidence="7 8">FDAARGOS_1460</strain>
    </source>
</reference>
<accession>A0ABS7SZ05</accession>
<name>A0ABS7SZ05_9FIRM</name>
<keyword evidence="4 6" id="KW-0732">Signal</keyword>
<gene>
    <name evidence="7" type="ORF">K8P03_05800</name>
</gene>
<comment type="similarity">
    <text evidence="2">Belongs to the bacterial solute-binding protein 1 family.</text>
</comment>
<dbReference type="Proteomes" id="UP000734271">
    <property type="component" value="Unassembled WGS sequence"/>
</dbReference>
<dbReference type="RefSeq" id="WP_223419236.1">
    <property type="nucleotide sequence ID" value="NZ_JAIPME010000002.1"/>
</dbReference>
<evidence type="ECO:0000256" key="3">
    <source>
        <dbReference type="ARBA" id="ARBA00022448"/>
    </source>
</evidence>
<feature type="compositionally biased region" description="Basic and acidic residues" evidence="5">
    <location>
        <begin position="25"/>
        <end position="52"/>
    </location>
</feature>
<protein>
    <submittedName>
        <fullName evidence="7">Extracellular solute-binding protein</fullName>
    </submittedName>
</protein>
<keyword evidence="8" id="KW-1185">Reference proteome</keyword>
<dbReference type="EMBL" id="JAIPME010000002">
    <property type="protein sequence ID" value="MBZ2386792.1"/>
    <property type="molecule type" value="Genomic_DNA"/>
</dbReference>
<feature type="region of interest" description="Disordered" evidence="5">
    <location>
        <begin position="22"/>
        <end position="52"/>
    </location>
</feature>
<feature type="chain" id="PRO_5045168468" evidence="6">
    <location>
        <begin position="21"/>
        <end position="433"/>
    </location>
</feature>
<dbReference type="InterPro" id="IPR050490">
    <property type="entry name" value="Bact_solute-bd_prot1"/>
</dbReference>
<evidence type="ECO:0000256" key="6">
    <source>
        <dbReference type="SAM" id="SignalP"/>
    </source>
</evidence>
<evidence type="ECO:0000313" key="7">
    <source>
        <dbReference type="EMBL" id="MBZ2386792.1"/>
    </source>
</evidence>
<feature type="signal peptide" evidence="6">
    <location>
        <begin position="1"/>
        <end position="20"/>
    </location>
</feature>
<evidence type="ECO:0000313" key="8">
    <source>
        <dbReference type="Proteomes" id="UP000734271"/>
    </source>
</evidence>
<dbReference type="PANTHER" id="PTHR43649">
    <property type="entry name" value="ARABINOSE-BINDING PROTEIN-RELATED"/>
    <property type="match status" value="1"/>
</dbReference>
<comment type="subcellular location">
    <subcellularLocation>
        <location evidence="1">Cell envelope</location>
    </subcellularLocation>
</comment>
<dbReference type="Pfam" id="PF13416">
    <property type="entry name" value="SBP_bac_8"/>
    <property type="match status" value="1"/>
</dbReference>
<organism evidence="7 8">
    <name type="scientific">Anaerococcus murdochii</name>
    <dbReference type="NCBI Taxonomy" id="411577"/>
    <lineage>
        <taxon>Bacteria</taxon>
        <taxon>Bacillati</taxon>
        <taxon>Bacillota</taxon>
        <taxon>Tissierellia</taxon>
        <taxon>Tissierellales</taxon>
        <taxon>Peptoniphilaceae</taxon>
        <taxon>Anaerococcus</taxon>
    </lineage>
</organism>